<dbReference type="Pfam" id="PF00929">
    <property type="entry name" value="RNase_T"/>
    <property type="match status" value="1"/>
</dbReference>
<reference evidence="5" key="1">
    <citation type="submission" date="2024-05" db="EMBL/GenBank/DDBJ databases">
        <title>Genome sequencing of novel strain.</title>
        <authorList>
            <person name="Ganbat D."/>
            <person name="Ganbat S."/>
            <person name="Lee S.-J."/>
        </authorList>
    </citation>
    <scope>NUCLEOTIDE SEQUENCE</scope>
    <source>
        <strain evidence="5">SMD15-11</strain>
    </source>
</reference>
<keyword evidence="2 5" id="KW-0378">Hydrolase</keyword>
<sequence>MTDSPVLVIDLEATCWKNQITPEGEPQSVDNMEIIEIGCALATRAGKLIESASFMVRPVRFPRLSECCISLTGITQDMVDAAPLYPEAIEALDAWLGELPDGFIWCSWGNYDYRHIMRQNRDSGMTPRFCRFPHLNLRYLWKHSTGRKKKNTLKNALHFHGLSFEGRQHRGVDDARNIVRLLPFMDWSLEAEILARAGQPGSD</sequence>
<evidence type="ECO:0000256" key="3">
    <source>
        <dbReference type="ARBA" id="ARBA00022839"/>
    </source>
</evidence>
<protein>
    <submittedName>
        <fullName evidence="5">3'-5' exonuclease</fullName>
        <ecNumber evidence="5">3.1.-.-</ecNumber>
    </submittedName>
</protein>
<keyword evidence="3 5" id="KW-0269">Exonuclease</keyword>
<dbReference type="GO" id="GO:0003676">
    <property type="term" value="F:nucleic acid binding"/>
    <property type="evidence" value="ECO:0007669"/>
    <property type="project" value="InterPro"/>
</dbReference>
<dbReference type="SUPFAM" id="SSF53098">
    <property type="entry name" value="Ribonuclease H-like"/>
    <property type="match status" value="1"/>
</dbReference>
<dbReference type="EMBL" id="CP154858">
    <property type="protein sequence ID" value="XDT71456.1"/>
    <property type="molecule type" value="Genomic_DNA"/>
</dbReference>
<dbReference type="KEGG" id="tcd:AAIA72_11640"/>
<gene>
    <name evidence="5" type="ORF">AAIA72_11640</name>
</gene>
<keyword evidence="1" id="KW-0540">Nuclease</keyword>
<dbReference type="AlphaFoldDB" id="A0AB39UT49"/>
<evidence type="ECO:0000256" key="2">
    <source>
        <dbReference type="ARBA" id="ARBA00022801"/>
    </source>
</evidence>
<dbReference type="GO" id="GO:0000175">
    <property type="term" value="F:3'-5'-RNA exonuclease activity"/>
    <property type="evidence" value="ECO:0007669"/>
    <property type="project" value="InterPro"/>
</dbReference>
<accession>A0AB39UT49</accession>
<dbReference type="InterPro" id="IPR012337">
    <property type="entry name" value="RNaseH-like_sf"/>
</dbReference>
<evidence type="ECO:0000256" key="1">
    <source>
        <dbReference type="ARBA" id="ARBA00022722"/>
    </source>
</evidence>
<name>A0AB39UT49_9GAMM</name>
<dbReference type="CDD" id="cd06133">
    <property type="entry name" value="ERI-1_3'hExo_like"/>
    <property type="match status" value="1"/>
</dbReference>
<dbReference type="InterPro" id="IPR036397">
    <property type="entry name" value="RNaseH_sf"/>
</dbReference>
<dbReference type="Gene3D" id="3.30.420.10">
    <property type="entry name" value="Ribonuclease H-like superfamily/Ribonuclease H"/>
    <property type="match status" value="1"/>
</dbReference>
<dbReference type="EC" id="3.1.-.-" evidence="5"/>
<proteinExistence type="predicted"/>
<dbReference type="InterPro" id="IPR047201">
    <property type="entry name" value="ERI-1_3'hExo-like"/>
</dbReference>
<dbReference type="SMART" id="SM00479">
    <property type="entry name" value="EXOIII"/>
    <property type="match status" value="1"/>
</dbReference>
<evidence type="ECO:0000313" key="5">
    <source>
        <dbReference type="EMBL" id="XDT71456.1"/>
    </source>
</evidence>
<organism evidence="5">
    <name type="scientific">Thermohahella caldifontis</name>
    <dbReference type="NCBI Taxonomy" id="3142973"/>
    <lineage>
        <taxon>Bacteria</taxon>
        <taxon>Pseudomonadati</taxon>
        <taxon>Pseudomonadota</taxon>
        <taxon>Gammaproteobacteria</taxon>
        <taxon>Oceanospirillales</taxon>
        <taxon>Hahellaceae</taxon>
        <taxon>Thermohahella</taxon>
    </lineage>
</organism>
<dbReference type="InterPro" id="IPR051274">
    <property type="entry name" value="3-5_Exoribonuclease"/>
</dbReference>
<feature type="domain" description="Exonuclease" evidence="4">
    <location>
        <begin position="5"/>
        <end position="191"/>
    </location>
</feature>
<dbReference type="PANTHER" id="PTHR23044:SF61">
    <property type="entry name" value="3'-5' EXORIBONUCLEASE 1-RELATED"/>
    <property type="match status" value="1"/>
</dbReference>
<dbReference type="InterPro" id="IPR013520">
    <property type="entry name" value="Ribonucl_H"/>
</dbReference>
<dbReference type="RefSeq" id="WP_369600492.1">
    <property type="nucleotide sequence ID" value="NZ_CP154858.1"/>
</dbReference>
<dbReference type="PANTHER" id="PTHR23044">
    <property type="entry name" value="3'-5' EXONUCLEASE ERI1-RELATED"/>
    <property type="match status" value="1"/>
</dbReference>
<dbReference type="GO" id="GO:0006259">
    <property type="term" value="P:DNA metabolic process"/>
    <property type="evidence" value="ECO:0007669"/>
    <property type="project" value="UniProtKB-ARBA"/>
</dbReference>
<evidence type="ECO:0000259" key="4">
    <source>
        <dbReference type="SMART" id="SM00479"/>
    </source>
</evidence>